<keyword evidence="5" id="KW-1185">Reference proteome</keyword>
<dbReference type="Pfam" id="PF10257">
    <property type="entry name" value="RAI16-like"/>
    <property type="match status" value="2"/>
</dbReference>
<evidence type="ECO:0000313" key="5">
    <source>
        <dbReference type="Proteomes" id="UP001152320"/>
    </source>
</evidence>
<dbReference type="OrthoDB" id="5350595at2759"/>
<dbReference type="PANTHER" id="PTHR21705">
    <property type="entry name" value="RAI16 PROTEIN-RELATED"/>
    <property type="match status" value="1"/>
</dbReference>
<dbReference type="Gene3D" id="2.40.70.10">
    <property type="entry name" value="Acid Proteases"/>
    <property type="match status" value="1"/>
</dbReference>
<gene>
    <name evidence="4" type="ORF">HOLleu_33147</name>
</gene>
<protein>
    <recommendedName>
        <fullName evidence="3">FHF complex subunit HOOK-interacting protein C-terminal domain-containing protein</fullName>
    </recommendedName>
</protein>
<sequence length="789" mass="88781">MEHGMSNGPENKDGLIGDYVSVNIEIQGIAVKCLLDTGSHVTTVSEQFVKDNLQHLVRPRQDLFWLNVKAANSSTIPIKDYIMVDIQIFRTTIEKVGILVVDSEPAPGVPCPLGMNIIKHVRNNLFSTEGEGYLENWKMTSAGAFQIFHEIEDLSKFVTKNGDVGFVRMARRMGRPITIPARHEMLVTGRCRNGPNGMNYEALIEPMHGNSELPKNVMIARTLVNVRQGRVPVRIINLNSYPVKIYRTTRLGTLSQISDVVVEESELKIVAEDGEVLEININQIQRLIKVCGDVKAGPTEKEEIQFLCLVCAKLKEMPYLVNFFLEDPKSSNMTNSRGGVKKKAKVDSSKLEFSLMNSLLSLVQSPDTRIAVKACEGMLLCASLPEKSSADCIVGNTNFADFLAERLCLLYNALPLSMDPVDVDTVEAKWGQLLAMIVSFILGNDKTEEQNHDLDQHKLRQRLIERCDHLSDEICIMSLKLFETLLLKSNEHVIRNLVLRNLETRAYYNRQPMTLSHPDDSGNASPGSGNDNLSNGPENLEPELEFDDDFDTKKLLPAPVESDISSETGSPRKDEEEQQLGIHKLVNCFLILVPEEARSSLAGDIGYDMYLREAHRQFRECTVNCLPYDWPNYVTPLEKCPPHPSFCEGAFLKVLFDKLTRMLDQPYEVNLQVTSVITKITLFPHPHIQEYFLDPFLPAAPGCRTLFTVLSKVVNDLGVRITNIPDFQKQVTQVRKQLMGMVEEQQRPVTSPLFNLPYIDLLEGVIVLEEFCKELAAVTFVKHHAASER</sequence>
<feature type="region of interest" description="Disordered" evidence="2">
    <location>
        <begin position="557"/>
        <end position="578"/>
    </location>
</feature>
<feature type="region of interest" description="Disordered" evidence="2">
    <location>
        <begin position="512"/>
        <end position="544"/>
    </location>
</feature>
<dbReference type="AlphaFoldDB" id="A0A9Q0YN54"/>
<accession>A0A9Q0YN54</accession>
<feature type="domain" description="FHF complex subunit HOOK-interacting protein C-terminal" evidence="3">
    <location>
        <begin position="648"/>
        <end position="740"/>
    </location>
</feature>
<reference evidence="4" key="1">
    <citation type="submission" date="2021-10" db="EMBL/GenBank/DDBJ databases">
        <title>Tropical sea cucumber genome reveals ecological adaptation and Cuvierian tubules defense mechanism.</title>
        <authorList>
            <person name="Chen T."/>
        </authorList>
    </citation>
    <scope>NUCLEOTIDE SEQUENCE</scope>
    <source>
        <strain evidence="4">Nanhai2018</strain>
        <tissue evidence="4">Muscle</tissue>
    </source>
</reference>
<dbReference type="Pfam" id="PF19311">
    <property type="entry name" value="KELAA"/>
    <property type="match status" value="1"/>
</dbReference>
<comment type="similarity">
    <text evidence="1">Belongs to the FHIP family.</text>
</comment>
<evidence type="ECO:0000313" key="4">
    <source>
        <dbReference type="EMBL" id="KAJ8025558.1"/>
    </source>
</evidence>
<dbReference type="InterPro" id="IPR045668">
    <property type="entry name" value="FHIP_KELAA_motif"/>
</dbReference>
<dbReference type="EMBL" id="JAIZAY010000017">
    <property type="protein sequence ID" value="KAJ8025558.1"/>
    <property type="molecule type" value="Genomic_DNA"/>
</dbReference>
<feature type="compositionally biased region" description="Polar residues" evidence="2">
    <location>
        <begin position="522"/>
        <end position="536"/>
    </location>
</feature>
<dbReference type="InterPro" id="IPR045669">
    <property type="entry name" value="FHIP_C"/>
</dbReference>
<dbReference type="Proteomes" id="UP001152320">
    <property type="component" value="Chromosome 17"/>
</dbReference>
<dbReference type="SUPFAM" id="SSF48371">
    <property type="entry name" value="ARM repeat"/>
    <property type="match status" value="1"/>
</dbReference>
<evidence type="ECO:0000259" key="3">
    <source>
        <dbReference type="Pfam" id="PF19314"/>
    </source>
</evidence>
<dbReference type="InterPro" id="IPR016024">
    <property type="entry name" value="ARM-type_fold"/>
</dbReference>
<dbReference type="SUPFAM" id="SSF50630">
    <property type="entry name" value="Acid proteases"/>
    <property type="match status" value="1"/>
</dbReference>
<dbReference type="InterPro" id="IPR019384">
    <property type="entry name" value="FHIP"/>
</dbReference>
<organism evidence="4 5">
    <name type="scientific">Holothuria leucospilota</name>
    <name type="common">Black long sea cucumber</name>
    <name type="synonym">Mertensiothuria leucospilota</name>
    <dbReference type="NCBI Taxonomy" id="206669"/>
    <lineage>
        <taxon>Eukaryota</taxon>
        <taxon>Metazoa</taxon>
        <taxon>Echinodermata</taxon>
        <taxon>Eleutherozoa</taxon>
        <taxon>Echinozoa</taxon>
        <taxon>Holothuroidea</taxon>
        <taxon>Aspidochirotacea</taxon>
        <taxon>Aspidochirotida</taxon>
        <taxon>Holothuriidae</taxon>
        <taxon>Holothuria</taxon>
    </lineage>
</organism>
<dbReference type="Pfam" id="PF19314">
    <property type="entry name" value="DUF5917"/>
    <property type="match status" value="1"/>
</dbReference>
<comment type="caution">
    <text evidence="4">The sequence shown here is derived from an EMBL/GenBank/DDBJ whole genome shotgun (WGS) entry which is preliminary data.</text>
</comment>
<proteinExistence type="inferred from homology"/>
<dbReference type="InterPro" id="IPR021109">
    <property type="entry name" value="Peptidase_aspartic_dom_sf"/>
</dbReference>
<evidence type="ECO:0000256" key="2">
    <source>
        <dbReference type="SAM" id="MobiDB-lite"/>
    </source>
</evidence>
<dbReference type="PANTHER" id="PTHR21705:SF12">
    <property type="entry name" value="FHF COMPLEX SUBUNIT HOOK-INTERACTING PROTEIN C-TERMINAL DOMAIN-CONTAINING PROTEIN"/>
    <property type="match status" value="1"/>
</dbReference>
<evidence type="ECO:0000256" key="1">
    <source>
        <dbReference type="ARBA" id="ARBA00024336"/>
    </source>
</evidence>
<name>A0A9Q0YN54_HOLLE</name>
<dbReference type="CDD" id="cd00303">
    <property type="entry name" value="retropepsin_like"/>
    <property type="match status" value="1"/>
</dbReference>